<evidence type="ECO:0000313" key="1">
    <source>
        <dbReference type="EMBL" id="GIY91630.1"/>
    </source>
</evidence>
<comment type="caution">
    <text evidence="1">The sequence shown here is derived from an EMBL/GenBank/DDBJ whole genome shotgun (WGS) entry which is preliminary data.</text>
</comment>
<dbReference type="EMBL" id="BPLR01000031">
    <property type="protein sequence ID" value="GIY91630.1"/>
    <property type="molecule type" value="Genomic_DNA"/>
</dbReference>
<reference evidence="1 2" key="1">
    <citation type="submission" date="2021-06" db="EMBL/GenBank/DDBJ databases">
        <title>Caerostris extrusa draft genome.</title>
        <authorList>
            <person name="Kono N."/>
            <person name="Arakawa K."/>
        </authorList>
    </citation>
    <scope>NUCLEOTIDE SEQUENCE [LARGE SCALE GENOMIC DNA]</scope>
</reference>
<gene>
    <name evidence="1" type="ORF">CEXT_672251</name>
</gene>
<protein>
    <submittedName>
        <fullName evidence="1">Uncharacterized protein</fullName>
    </submittedName>
</protein>
<proteinExistence type="predicted"/>
<organism evidence="1 2">
    <name type="scientific">Caerostris extrusa</name>
    <name type="common">Bark spider</name>
    <name type="synonym">Caerostris bankana</name>
    <dbReference type="NCBI Taxonomy" id="172846"/>
    <lineage>
        <taxon>Eukaryota</taxon>
        <taxon>Metazoa</taxon>
        <taxon>Ecdysozoa</taxon>
        <taxon>Arthropoda</taxon>
        <taxon>Chelicerata</taxon>
        <taxon>Arachnida</taxon>
        <taxon>Araneae</taxon>
        <taxon>Araneomorphae</taxon>
        <taxon>Entelegynae</taxon>
        <taxon>Araneoidea</taxon>
        <taxon>Araneidae</taxon>
        <taxon>Caerostris</taxon>
    </lineage>
</organism>
<keyword evidence="2" id="KW-1185">Reference proteome</keyword>
<dbReference type="Proteomes" id="UP001054945">
    <property type="component" value="Unassembled WGS sequence"/>
</dbReference>
<name>A0AAV4X970_CAEEX</name>
<evidence type="ECO:0000313" key="2">
    <source>
        <dbReference type="Proteomes" id="UP001054945"/>
    </source>
</evidence>
<sequence length="99" mass="11263">MDKGRQQSELQKTAKHAASEFELYLDNININRSDNTKYIGNRLVTIKSFVAYELVRRISTEHHFPCIPELKASKSGILTDRSSKQPSVVVLAEEVFVPE</sequence>
<dbReference type="AlphaFoldDB" id="A0AAV4X970"/>
<accession>A0AAV4X970</accession>